<evidence type="ECO:0000256" key="2">
    <source>
        <dbReference type="ARBA" id="ARBA00022679"/>
    </source>
</evidence>
<dbReference type="EMBL" id="CP010979">
    <property type="protein sequence ID" value="AJQ48244.1"/>
    <property type="molecule type" value="Genomic_DNA"/>
</dbReference>
<reference evidence="4 5" key="1">
    <citation type="submission" date="2015-02" db="EMBL/GenBank/DDBJ databases">
        <title>Complete Genome Sequencing of Pseudomonas putida S13.1.2.</title>
        <authorList>
            <person name="Chong T.M."/>
            <person name="Chan K.G."/>
            <person name="Dessaux Y."/>
        </authorList>
    </citation>
    <scope>NUCLEOTIDE SEQUENCE [LARGE SCALE GENOMIC DNA]</scope>
    <source>
        <strain evidence="4 5">S13.1.2</strain>
    </source>
</reference>
<organism evidence="4 5">
    <name type="scientific">Pseudomonas putida S13.1.2</name>
    <dbReference type="NCBI Taxonomy" id="1384061"/>
    <lineage>
        <taxon>Bacteria</taxon>
        <taxon>Pseudomonadati</taxon>
        <taxon>Pseudomonadota</taxon>
        <taxon>Gammaproteobacteria</taxon>
        <taxon>Pseudomonadales</taxon>
        <taxon>Pseudomonadaceae</taxon>
        <taxon>Pseudomonas</taxon>
    </lineage>
</organism>
<proteinExistence type="inferred from homology"/>
<sequence length="162" mass="17783">MELSKPVKLSEVHDFTGFDCGERSINEYLHKQARKAQQEQLAVVYVTCFKGTCQVAGFYTLSSGSIARQSVLPRRLQRNTPTAHPATILGRMGVTLVAQGYGFAEGLLQDAIFRVMASTEVVASSAILVHPLDEALADFYARKAGFVRCPDLSPLTMMLSLR</sequence>
<dbReference type="AlphaFoldDB" id="A0AAU8RWU0"/>
<evidence type="ECO:0000256" key="3">
    <source>
        <dbReference type="ARBA" id="ARBA00023315"/>
    </source>
</evidence>
<gene>
    <name evidence="4" type="ORF">N805_13885</name>
</gene>
<evidence type="ECO:0000313" key="4">
    <source>
        <dbReference type="EMBL" id="AJQ48244.1"/>
    </source>
</evidence>
<accession>A0AAU8RWU0</accession>
<evidence type="ECO:0008006" key="6">
    <source>
        <dbReference type="Google" id="ProtNLM"/>
    </source>
</evidence>
<dbReference type="GO" id="GO:0016746">
    <property type="term" value="F:acyltransferase activity"/>
    <property type="evidence" value="ECO:0007669"/>
    <property type="project" value="UniProtKB-KW"/>
</dbReference>
<keyword evidence="2" id="KW-0808">Transferase</keyword>
<evidence type="ECO:0000256" key="1">
    <source>
        <dbReference type="ARBA" id="ARBA00009342"/>
    </source>
</evidence>
<dbReference type="PANTHER" id="PTHR36449">
    <property type="entry name" value="ACETYLTRANSFERASE-RELATED"/>
    <property type="match status" value="1"/>
</dbReference>
<protein>
    <recommendedName>
        <fullName evidence="6">Acetyltransferase</fullName>
    </recommendedName>
</protein>
<keyword evidence="3" id="KW-0012">Acyltransferase</keyword>
<dbReference type="Proteomes" id="UP000033260">
    <property type="component" value="Chromosome"/>
</dbReference>
<dbReference type="PANTHER" id="PTHR36449:SF1">
    <property type="entry name" value="ACETYLTRANSFERASE"/>
    <property type="match status" value="1"/>
</dbReference>
<dbReference type="Gene3D" id="3.40.630.30">
    <property type="match status" value="1"/>
</dbReference>
<evidence type="ECO:0000313" key="5">
    <source>
        <dbReference type="Proteomes" id="UP000033260"/>
    </source>
</evidence>
<comment type="similarity">
    <text evidence="1">Belongs to the acetyltransferase family. GNAT subfamily.</text>
</comment>
<name>A0AAU8RWU0_PSEPU</name>